<gene>
    <name evidence="2" type="ORF">ACJIZ3_019855</name>
</gene>
<proteinExistence type="predicted"/>
<dbReference type="SMART" id="SM01037">
    <property type="entry name" value="Bet_v_1"/>
    <property type="match status" value="1"/>
</dbReference>
<dbReference type="Gene3D" id="3.30.530.20">
    <property type="match status" value="1"/>
</dbReference>
<dbReference type="Proteomes" id="UP001634393">
    <property type="component" value="Unassembled WGS sequence"/>
</dbReference>
<sequence>MAGLPCKLTAQLAFKAGGDVFHHLLANRPKHLSNVSPGKIQGCDLHQGEFGNNGSIIQWSYTLDGKQQIAKQMLQDIDIMVEGDLMELYKNMIITMHVETKGGVDFITWTIEYELLSADNPHPLSLLNFFFEFTKDVETHIFG</sequence>
<reference evidence="2 3" key="1">
    <citation type="submission" date="2024-12" db="EMBL/GenBank/DDBJ databases">
        <title>The unique morphological basis and parallel evolutionary history of personate flowers in Penstemon.</title>
        <authorList>
            <person name="Depatie T.H."/>
            <person name="Wessinger C.A."/>
        </authorList>
    </citation>
    <scope>NUCLEOTIDE SEQUENCE [LARGE SCALE GENOMIC DNA]</scope>
    <source>
        <strain evidence="2">WTNN_2</strain>
        <tissue evidence="2">Leaf</tissue>
    </source>
</reference>
<dbReference type="InterPro" id="IPR023393">
    <property type="entry name" value="START-like_dom_sf"/>
</dbReference>
<dbReference type="InterPro" id="IPR051761">
    <property type="entry name" value="MLP-like_ligand-binding"/>
</dbReference>
<dbReference type="AlphaFoldDB" id="A0ABD3T332"/>
<dbReference type="Pfam" id="PF00407">
    <property type="entry name" value="Bet_v_1"/>
    <property type="match status" value="1"/>
</dbReference>
<evidence type="ECO:0000313" key="3">
    <source>
        <dbReference type="Proteomes" id="UP001634393"/>
    </source>
</evidence>
<comment type="caution">
    <text evidence="2">The sequence shown here is derived from an EMBL/GenBank/DDBJ whole genome shotgun (WGS) entry which is preliminary data.</text>
</comment>
<protein>
    <recommendedName>
        <fullName evidence="1">Bet v I/Major latex protein domain-containing protein</fullName>
    </recommendedName>
</protein>
<keyword evidence="3" id="KW-1185">Reference proteome</keyword>
<dbReference type="InterPro" id="IPR000916">
    <property type="entry name" value="Bet_v_I/MLP"/>
</dbReference>
<dbReference type="EMBL" id="JBJXBP010000005">
    <property type="protein sequence ID" value="KAL3831053.1"/>
    <property type="molecule type" value="Genomic_DNA"/>
</dbReference>
<feature type="domain" description="Bet v I/Major latex protein" evidence="1">
    <location>
        <begin position="3"/>
        <end position="142"/>
    </location>
</feature>
<evidence type="ECO:0000313" key="2">
    <source>
        <dbReference type="EMBL" id="KAL3831053.1"/>
    </source>
</evidence>
<dbReference type="SUPFAM" id="SSF55961">
    <property type="entry name" value="Bet v1-like"/>
    <property type="match status" value="1"/>
</dbReference>
<accession>A0ABD3T332</accession>
<dbReference type="PANTHER" id="PTHR31907">
    <property type="entry name" value="MLP-LIKE PROTEIN 423"/>
    <property type="match status" value="1"/>
</dbReference>
<evidence type="ECO:0000259" key="1">
    <source>
        <dbReference type="SMART" id="SM01037"/>
    </source>
</evidence>
<organism evidence="2 3">
    <name type="scientific">Penstemon smallii</name>
    <dbReference type="NCBI Taxonomy" id="265156"/>
    <lineage>
        <taxon>Eukaryota</taxon>
        <taxon>Viridiplantae</taxon>
        <taxon>Streptophyta</taxon>
        <taxon>Embryophyta</taxon>
        <taxon>Tracheophyta</taxon>
        <taxon>Spermatophyta</taxon>
        <taxon>Magnoliopsida</taxon>
        <taxon>eudicotyledons</taxon>
        <taxon>Gunneridae</taxon>
        <taxon>Pentapetalae</taxon>
        <taxon>asterids</taxon>
        <taxon>lamiids</taxon>
        <taxon>Lamiales</taxon>
        <taxon>Plantaginaceae</taxon>
        <taxon>Cheloneae</taxon>
        <taxon>Penstemon</taxon>
    </lineage>
</organism>
<name>A0ABD3T332_9LAMI</name>